<proteinExistence type="predicted"/>
<name>A0ABY2Q3L6_9HYPH</name>
<accession>A0ABY2Q3L6</accession>
<comment type="caution">
    <text evidence="2">The sequence shown here is derived from an EMBL/GenBank/DDBJ whole genome shotgun (WGS) entry which is preliminary data.</text>
</comment>
<dbReference type="InterPro" id="IPR039552">
    <property type="entry name" value="IS66_C"/>
</dbReference>
<keyword evidence="3" id="KW-1185">Reference proteome</keyword>
<dbReference type="Proteomes" id="UP000306441">
    <property type="component" value="Unassembled WGS sequence"/>
</dbReference>
<sequence>MPSTKRQRRARHGQNFCELALNRKTLLFAGSDGGLEHCAVVASLIETCRVKSVDPHGCIADVLTRIVSKHPNSQIEELLLWAYVTAQELGSGLINHSQKMTAAAMQIAEKKVWAQRS</sequence>
<reference evidence="2 3" key="1">
    <citation type="submission" date="2019-04" db="EMBL/GenBank/DDBJ databases">
        <title>Mesorhizobium composti sp. nov., isolated from compost.</title>
        <authorList>
            <person name="Lin S.-Y."/>
            <person name="Hameed A."/>
            <person name="Hsieh Y.-T."/>
            <person name="Young C.-C."/>
        </authorList>
    </citation>
    <scope>NUCLEOTIDE SEQUENCE [LARGE SCALE GENOMIC DNA]</scope>
    <source>
        <strain evidence="2 3">CC-YTH430</strain>
    </source>
</reference>
<gene>
    <name evidence="2" type="ORF">E6C48_18255</name>
</gene>
<dbReference type="Pfam" id="PF13817">
    <property type="entry name" value="DDE_Tnp_IS66_C"/>
    <property type="match status" value="1"/>
</dbReference>
<evidence type="ECO:0000259" key="1">
    <source>
        <dbReference type="Pfam" id="PF13817"/>
    </source>
</evidence>
<organism evidence="2 3">
    <name type="scientific">Ollibium composti</name>
    <dbReference type="NCBI Taxonomy" id="2675109"/>
    <lineage>
        <taxon>Bacteria</taxon>
        <taxon>Pseudomonadati</taxon>
        <taxon>Pseudomonadota</taxon>
        <taxon>Alphaproteobacteria</taxon>
        <taxon>Hyphomicrobiales</taxon>
        <taxon>Phyllobacteriaceae</taxon>
        <taxon>Ollibium</taxon>
    </lineage>
</organism>
<protein>
    <submittedName>
        <fullName evidence="2">Transposase domain-containing protein</fullName>
    </submittedName>
</protein>
<feature type="domain" description="Transposase IS66 C-terminal" evidence="1">
    <location>
        <begin position="43"/>
        <end position="79"/>
    </location>
</feature>
<dbReference type="EMBL" id="SSNY01000011">
    <property type="protein sequence ID" value="THF55559.1"/>
    <property type="molecule type" value="Genomic_DNA"/>
</dbReference>
<evidence type="ECO:0000313" key="2">
    <source>
        <dbReference type="EMBL" id="THF55559.1"/>
    </source>
</evidence>
<evidence type="ECO:0000313" key="3">
    <source>
        <dbReference type="Proteomes" id="UP000306441"/>
    </source>
</evidence>